<dbReference type="Proteomes" id="UP000002668">
    <property type="component" value="Genome"/>
</dbReference>
<evidence type="ECO:0000256" key="2">
    <source>
        <dbReference type="SAM" id="SignalP"/>
    </source>
</evidence>
<keyword evidence="4" id="KW-1185">Reference proteome</keyword>
<feature type="signal peptide" evidence="2">
    <location>
        <begin position="1"/>
        <end position="21"/>
    </location>
</feature>
<proteinExistence type="predicted"/>
<evidence type="ECO:0000256" key="1">
    <source>
        <dbReference type="SAM" id="MobiDB-lite"/>
    </source>
</evidence>
<feature type="region of interest" description="Disordered" evidence="1">
    <location>
        <begin position="202"/>
        <end position="230"/>
    </location>
</feature>
<protein>
    <submittedName>
        <fullName evidence="3">Predicted protein</fullName>
    </submittedName>
</protein>
<gene>
    <name evidence="3" type="ORF">LEMA_P107600.1</name>
</gene>
<name>E4ZYG9_LEPMJ</name>
<accession>E4ZYG9</accession>
<dbReference type="eggNOG" id="ENOG502R8S5">
    <property type="taxonomic scope" value="Eukaryota"/>
</dbReference>
<evidence type="ECO:0000313" key="3">
    <source>
        <dbReference type="EMBL" id="CBX96495.1"/>
    </source>
</evidence>
<dbReference type="VEuPathDB" id="FungiDB:LEMA_P107600.1"/>
<dbReference type="AlphaFoldDB" id="E4ZYG9"/>
<feature type="chain" id="PRO_5003194987" evidence="2">
    <location>
        <begin position="22"/>
        <end position="248"/>
    </location>
</feature>
<keyword evidence="2" id="KW-0732">Signal</keyword>
<feature type="region of interest" description="Disordered" evidence="1">
    <location>
        <begin position="31"/>
        <end position="54"/>
    </location>
</feature>
<organism evidence="4">
    <name type="scientific">Leptosphaeria maculans (strain JN3 / isolate v23.1.3 / race Av1-4-5-6-7-8)</name>
    <name type="common">Blackleg fungus</name>
    <name type="synonym">Phoma lingam</name>
    <dbReference type="NCBI Taxonomy" id="985895"/>
    <lineage>
        <taxon>Eukaryota</taxon>
        <taxon>Fungi</taxon>
        <taxon>Dikarya</taxon>
        <taxon>Ascomycota</taxon>
        <taxon>Pezizomycotina</taxon>
        <taxon>Dothideomycetes</taxon>
        <taxon>Pleosporomycetidae</taxon>
        <taxon>Pleosporales</taxon>
        <taxon>Pleosporineae</taxon>
        <taxon>Leptosphaeriaceae</taxon>
        <taxon>Plenodomus</taxon>
        <taxon>Plenodomus lingam/Leptosphaeria maculans species complex</taxon>
    </lineage>
</organism>
<dbReference type="HOGENOM" id="CLU_1120331_0_0_1"/>
<dbReference type="InParanoid" id="E4ZYG9"/>
<feature type="compositionally biased region" description="Polar residues" evidence="1">
    <location>
        <begin position="218"/>
        <end position="230"/>
    </location>
</feature>
<dbReference type="EMBL" id="FP929129">
    <property type="protein sequence ID" value="CBX96495.1"/>
    <property type="molecule type" value="Genomic_DNA"/>
</dbReference>
<dbReference type="OrthoDB" id="3792543at2759"/>
<evidence type="ECO:0000313" key="4">
    <source>
        <dbReference type="Proteomes" id="UP000002668"/>
    </source>
</evidence>
<sequence length="248" mass="27257">MQAPFLHILLLSLSLTSTTFAAPKPSLLPLFTPNPNPQPRSLHPRPFPSESPSTTQLCTFSLHHRHHAPSPSTSYILPPILTDHANALTIDIALLRPREAYHSFVRVSETREFRIAGLLGGQNLTIRGTEDGGLVFGVDGGALSRRLSWRSDGLDGEREEEGKGEGREAWCVSGEWSVGTTGMSRVSLILFSPPPFSSGWQLDGRRKRREVSTELESHTNTPISLTSGTKTPLCFSLREDLRQGRRGG</sequence>
<reference evidence="4" key="1">
    <citation type="journal article" date="2011" name="Nat. Commun.">
        <title>Effector diversification within compartments of the Leptosphaeria maculans genome affected by Repeat-Induced Point mutations.</title>
        <authorList>
            <person name="Rouxel T."/>
            <person name="Grandaubert J."/>
            <person name="Hane J.K."/>
            <person name="Hoede C."/>
            <person name="van de Wouw A.P."/>
            <person name="Couloux A."/>
            <person name="Dominguez V."/>
            <person name="Anthouard V."/>
            <person name="Bally P."/>
            <person name="Bourras S."/>
            <person name="Cozijnsen A.J."/>
            <person name="Ciuffetti L.M."/>
            <person name="Degrave A."/>
            <person name="Dilmaghani A."/>
            <person name="Duret L."/>
            <person name="Fudal I."/>
            <person name="Goodwin S.B."/>
            <person name="Gout L."/>
            <person name="Glaser N."/>
            <person name="Linglin J."/>
            <person name="Kema G.H.J."/>
            <person name="Lapalu N."/>
            <person name="Lawrence C.B."/>
            <person name="May K."/>
            <person name="Meyer M."/>
            <person name="Ollivier B."/>
            <person name="Poulain J."/>
            <person name="Schoch C.L."/>
            <person name="Simon A."/>
            <person name="Spatafora J.W."/>
            <person name="Stachowiak A."/>
            <person name="Turgeon B.G."/>
            <person name="Tyler B.M."/>
            <person name="Vincent D."/>
            <person name="Weissenbach J."/>
            <person name="Amselem J."/>
            <person name="Quesneville H."/>
            <person name="Oliver R.P."/>
            <person name="Wincker P."/>
            <person name="Balesdent M.-H."/>
            <person name="Howlett B.J."/>
        </authorList>
    </citation>
    <scope>NUCLEOTIDE SEQUENCE [LARGE SCALE GENOMIC DNA]</scope>
    <source>
        <strain evidence="4">JN3 / isolate v23.1.3 / race Av1-4-5-6-7-8</strain>
    </source>
</reference>